<dbReference type="PANTHER" id="PTHR32054">
    <property type="entry name" value="HEAVY CHAIN, PUTATIVE, EXPRESSED-RELATED-RELATED"/>
    <property type="match status" value="1"/>
</dbReference>
<evidence type="ECO:0000313" key="6">
    <source>
        <dbReference type="Proteomes" id="UP001359559"/>
    </source>
</evidence>
<dbReference type="GO" id="GO:0009903">
    <property type="term" value="P:chloroplast avoidance movement"/>
    <property type="evidence" value="ECO:0007669"/>
    <property type="project" value="TreeGrafter"/>
</dbReference>
<name>A0AAN9F8G1_CLITE</name>
<feature type="coiled-coil region" evidence="3">
    <location>
        <begin position="104"/>
        <end position="217"/>
    </location>
</feature>
<evidence type="ECO:0000256" key="1">
    <source>
        <dbReference type="ARBA" id="ARBA00005485"/>
    </source>
</evidence>
<dbReference type="GO" id="GO:0009904">
    <property type="term" value="P:chloroplast accumulation movement"/>
    <property type="evidence" value="ECO:0007669"/>
    <property type="project" value="TreeGrafter"/>
</dbReference>
<evidence type="ECO:0000256" key="3">
    <source>
        <dbReference type="SAM" id="Coils"/>
    </source>
</evidence>
<sequence length="525" mass="59488">MIGESSYQTKAKMLEITSLKKFGKGISGSDNTEYSQVTSELEYAKRELFKLKLDVASVLEEKARAEKQIEASKSNVISCSRVAQTLRKEIEEDNEEQVVVELARMEALKEMEDIESRKENETNELAFKLETTRNKLKEAIKEIDESKEVEMKLAMTVSQIDILKNELKLVKKMEKRVERDESMEHVGRKKSRDCSALQAIKEETEAAKKELALVREEGFKLMASMDSIRNEMKQVNATTVHLKNAEAKTGFKIRNLSSKLLRAKAKLETISAAEEKAKSVVINLSQTLDKMESEGEAAKKEKELVNEEVSATEEEIKKALFEIDMSEETLQGAMQELEAVKLSEALALKRLKSLTENAMRERSLETQPSSSITISKFEYEYLTNHATEAKAVADKKVEAANAWVEAAKGSEKEMVMKTKIAEAKLKEYKKEMSKSKRVNTNNNNSGSSNEELENWRRKREKIVLRREMSRKSIKSDGSMTPSRGSKFLKSASPAPRPVSPFIVKKKKKVITNLAKFFKGKKNNTL</sequence>
<evidence type="ECO:0000256" key="4">
    <source>
        <dbReference type="SAM" id="MobiDB-lite"/>
    </source>
</evidence>
<keyword evidence="2 3" id="KW-0175">Coiled coil</keyword>
<feature type="compositionally biased region" description="Basic and acidic residues" evidence="4">
    <location>
        <begin position="461"/>
        <end position="474"/>
    </location>
</feature>
<comment type="caution">
    <text evidence="5">The sequence shown here is derived from an EMBL/GenBank/DDBJ whole genome shotgun (WGS) entry which is preliminary data.</text>
</comment>
<evidence type="ECO:0000256" key="2">
    <source>
        <dbReference type="ARBA" id="ARBA00023054"/>
    </source>
</evidence>
<dbReference type="InterPro" id="IPR008545">
    <property type="entry name" value="Web"/>
</dbReference>
<dbReference type="EMBL" id="JAYKXN010000007">
    <property type="protein sequence ID" value="KAK7271634.1"/>
    <property type="molecule type" value="Genomic_DNA"/>
</dbReference>
<keyword evidence="6" id="KW-1185">Reference proteome</keyword>
<dbReference type="Pfam" id="PF05701">
    <property type="entry name" value="WEMBL"/>
    <property type="match status" value="1"/>
</dbReference>
<dbReference type="AlphaFoldDB" id="A0AAN9F8G1"/>
<protein>
    <recommendedName>
        <fullName evidence="7">Protein PLASTID MOVEMENT IMPAIRED 2</fullName>
    </recommendedName>
</protein>
<feature type="coiled-coil region" evidence="3">
    <location>
        <begin position="48"/>
        <end position="75"/>
    </location>
</feature>
<dbReference type="PANTHER" id="PTHR32054:SF2">
    <property type="entry name" value="PROTEIN PLASTID MOVEMENT IMPAIRED 2"/>
    <property type="match status" value="1"/>
</dbReference>
<reference evidence="5 6" key="1">
    <citation type="submission" date="2024-01" db="EMBL/GenBank/DDBJ databases">
        <title>The genomes of 5 underutilized Papilionoideae crops provide insights into root nodulation and disease resistance.</title>
        <authorList>
            <person name="Yuan L."/>
        </authorList>
    </citation>
    <scope>NUCLEOTIDE SEQUENCE [LARGE SCALE GENOMIC DNA]</scope>
    <source>
        <strain evidence="5">LY-2023</strain>
        <tissue evidence="5">Leaf</tissue>
    </source>
</reference>
<evidence type="ECO:0008006" key="7">
    <source>
        <dbReference type="Google" id="ProtNLM"/>
    </source>
</evidence>
<comment type="similarity">
    <text evidence="1">Belongs to the WEB family.</text>
</comment>
<accession>A0AAN9F8G1</accession>
<organism evidence="5 6">
    <name type="scientific">Clitoria ternatea</name>
    <name type="common">Butterfly pea</name>
    <dbReference type="NCBI Taxonomy" id="43366"/>
    <lineage>
        <taxon>Eukaryota</taxon>
        <taxon>Viridiplantae</taxon>
        <taxon>Streptophyta</taxon>
        <taxon>Embryophyta</taxon>
        <taxon>Tracheophyta</taxon>
        <taxon>Spermatophyta</taxon>
        <taxon>Magnoliopsida</taxon>
        <taxon>eudicotyledons</taxon>
        <taxon>Gunneridae</taxon>
        <taxon>Pentapetalae</taxon>
        <taxon>rosids</taxon>
        <taxon>fabids</taxon>
        <taxon>Fabales</taxon>
        <taxon>Fabaceae</taxon>
        <taxon>Papilionoideae</taxon>
        <taxon>50 kb inversion clade</taxon>
        <taxon>NPAAA clade</taxon>
        <taxon>indigoferoid/millettioid clade</taxon>
        <taxon>Phaseoleae</taxon>
        <taxon>Clitoria</taxon>
    </lineage>
</organism>
<evidence type="ECO:0000313" key="5">
    <source>
        <dbReference type="EMBL" id="KAK7271634.1"/>
    </source>
</evidence>
<dbReference type="GO" id="GO:0005829">
    <property type="term" value="C:cytosol"/>
    <property type="evidence" value="ECO:0007669"/>
    <property type="project" value="TreeGrafter"/>
</dbReference>
<gene>
    <name evidence="5" type="ORF">RJT34_27697</name>
</gene>
<feature type="region of interest" description="Disordered" evidence="4">
    <location>
        <begin position="430"/>
        <end position="499"/>
    </location>
</feature>
<dbReference type="Proteomes" id="UP001359559">
    <property type="component" value="Unassembled WGS sequence"/>
</dbReference>
<feature type="coiled-coil region" evidence="3">
    <location>
        <begin position="253"/>
        <end position="322"/>
    </location>
</feature>
<feature type="compositionally biased region" description="Low complexity" evidence="4">
    <location>
        <begin position="439"/>
        <end position="449"/>
    </location>
</feature>
<proteinExistence type="inferred from homology"/>